<dbReference type="Pfam" id="PF13738">
    <property type="entry name" value="Pyr_redox_3"/>
    <property type="match status" value="1"/>
</dbReference>
<evidence type="ECO:0000256" key="3">
    <source>
        <dbReference type="ARBA" id="ARBA00022630"/>
    </source>
</evidence>
<dbReference type="Proteomes" id="UP001642464">
    <property type="component" value="Unassembled WGS sequence"/>
</dbReference>
<evidence type="ECO:0000256" key="4">
    <source>
        <dbReference type="ARBA" id="ARBA00022827"/>
    </source>
</evidence>
<feature type="compositionally biased region" description="Basic and acidic residues" evidence="7">
    <location>
        <begin position="592"/>
        <end position="606"/>
    </location>
</feature>
<dbReference type="InterPro" id="IPR050775">
    <property type="entry name" value="FAD-binding_Monooxygenases"/>
</dbReference>
<evidence type="ECO:0000313" key="9">
    <source>
        <dbReference type="Proteomes" id="UP001642464"/>
    </source>
</evidence>
<evidence type="ECO:0000256" key="6">
    <source>
        <dbReference type="ARBA" id="ARBA00023002"/>
    </source>
</evidence>
<dbReference type="EMBL" id="CAXAMM010042730">
    <property type="protein sequence ID" value="CAK9106451.1"/>
    <property type="molecule type" value="Genomic_DNA"/>
</dbReference>
<evidence type="ECO:0000256" key="2">
    <source>
        <dbReference type="ARBA" id="ARBA00010139"/>
    </source>
</evidence>
<organism evidence="8 9">
    <name type="scientific">Durusdinium trenchii</name>
    <dbReference type="NCBI Taxonomy" id="1381693"/>
    <lineage>
        <taxon>Eukaryota</taxon>
        <taxon>Sar</taxon>
        <taxon>Alveolata</taxon>
        <taxon>Dinophyceae</taxon>
        <taxon>Suessiales</taxon>
        <taxon>Symbiodiniaceae</taxon>
        <taxon>Durusdinium</taxon>
    </lineage>
</organism>
<name>A0ABP0S299_9DINO</name>
<evidence type="ECO:0000256" key="1">
    <source>
        <dbReference type="ARBA" id="ARBA00001974"/>
    </source>
</evidence>
<keyword evidence="3" id="KW-0285">Flavoprotein</keyword>
<feature type="region of interest" description="Disordered" evidence="7">
    <location>
        <begin position="592"/>
        <end position="629"/>
    </location>
</feature>
<gene>
    <name evidence="8" type="ORF">SCF082_LOCUS49579</name>
</gene>
<proteinExistence type="inferred from homology"/>
<keyword evidence="4" id="KW-0274">FAD</keyword>
<sequence>MGERARARRDVETVIVGAGMSGLLLAIRLQQRGRRDVAILEARGGVGGTWRANAYPGCCCDVRSFAYLPLHLMPEYIPERIYSTQQEIEAFLDRLAHKHGVHDNVVFNARVTRCERNEAENAWEVESTQGRLRCKYLVFANGPLSRPQRPDIPGLEDVFEGRVWHTAEWDNKVSLKGKRVAVIGTGASAIQIIPQVAKDAQHLYVIQRSAAFCFPRDDGPLTDLPQVVQGLKQQGLSFISKMRSDFNEYADNFVFNIYNNKELNDQAVAHHRKRIFEIVDDPEVAANLVPDYPQGCKRSLLTDDYLPTFNRPNVTLIPAPATRVTPRGVVAENDKREFQIDALDVVVLATGFRTGAIDDVEIVGAEGQTLSQSYEETGVHTMFGLMSHGFDNMFFMLGPQSWTPQGNTCEACDVQSEWIAHVIGAMEDSSVDSISPRPECEQYWGDRCLELGQASVWAQCTSWYLDPKTGRPFMWTGRWQEYVNELLELTHKVFRLRKDGREEDGKEYHQERLAEEAKDQRGVAGDLERVLERTSRLDHDMKDQKRCEKLLASVDDKVEDKRGTGAWCIVAAAFVGFGPEKVLRLERAEQDLARSGEPDGNHDFFPRDAGQSRRAQSRQHDNAQDCEES</sequence>
<evidence type="ECO:0000313" key="8">
    <source>
        <dbReference type="EMBL" id="CAK9106451.1"/>
    </source>
</evidence>
<evidence type="ECO:0000256" key="7">
    <source>
        <dbReference type="SAM" id="MobiDB-lite"/>
    </source>
</evidence>
<keyword evidence="9" id="KW-1185">Reference proteome</keyword>
<dbReference type="SUPFAM" id="SSF51905">
    <property type="entry name" value="FAD/NAD(P)-binding domain"/>
    <property type="match status" value="1"/>
</dbReference>
<keyword evidence="6" id="KW-0560">Oxidoreductase</keyword>
<comment type="similarity">
    <text evidence="2">Belongs to the FAD-binding monooxygenase family.</text>
</comment>
<comment type="caution">
    <text evidence="8">The sequence shown here is derived from an EMBL/GenBank/DDBJ whole genome shotgun (WGS) entry which is preliminary data.</text>
</comment>
<reference evidence="8 9" key="1">
    <citation type="submission" date="2024-02" db="EMBL/GenBank/DDBJ databases">
        <authorList>
            <person name="Chen Y."/>
            <person name="Shah S."/>
            <person name="Dougan E. K."/>
            <person name="Thang M."/>
            <person name="Chan C."/>
        </authorList>
    </citation>
    <scope>NUCLEOTIDE SEQUENCE [LARGE SCALE GENOMIC DNA]</scope>
</reference>
<dbReference type="Gene3D" id="3.50.50.60">
    <property type="entry name" value="FAD/NAD(P)-binding domain"/>
    <property type="match status" value="2"/>
</dbReference>
<comment type="cofactor">
    <cofactor evidence="1">
        <name>FAD</name>
        <dbReference type="ChEBI" id="CHEBI:57692"/>
    </cofactor>
</comment>
<keyword evidence="8" id="KW-0503">Monooxygenase</keyword>
<dbReference type="PANTHER" id="PTHR43098">
    <property type="entry name" value="L-ORNITHINE N(5)-MONOOXYGENASE-RELATED"/>
    <property type="match status" value="1"/>
</dbReference>
<dbReference type="InterPro" id="IPR036188">
    <property type="entry name" value="FAD/NAD-bd_sf"/>
</dbReference>
<accession>A0ABP0S299</accession>
<keyword evidence="5" id="KW-0521">NADP</keyword>
<dbReference type="PANTHER" id="PTHR43098:SF2">
    <property type="entry name" value="FAD-BINDING MONOOXYGENASE AUSB-RELATED"/>
    <property type="match status" value="1"/>
</dbReference>
<protein>
    <submittedName>
        <fullName evidence="8">Baeyer-Villiger monooxygenase (BVMO)</fullName>
    </submittedName>
</protein>
<dbReference type="GO" id="GO:0004497">
    <property type="term" value="F:monooxygenase activity"/>
    <property type="evidence" value="ECO:0007669"/>
    <property type="project" value="UniProtKB-KW"/>
</dbReference>
<evidence type="ECO:0000256" key="5">
    <source>
        <dbReference type="ARBA" id="ARBA00022857"/>
    </source>
</evidence>